<sequence length="783" mass="81764">MQPSMVPDGDEPLFDAAARAAATAPARRPSAAAAGAAQSMKPAAPPALGSSAAGHPTQWKQALCSWLPCMLGTSAGGPRVRRGPTDVDAVRIQACGAVAAMHTIQGSVAAPAERQQSGAPAECSGAQPRAADGNDEIKNEGGGRGDTGRAMCSSSRAVPPPVHRPAPSTPAMHVSPAPSGAASSGAWPLPGPHAAELDRAGEIHMLQDGHAGSPPTSTRTEPSIGRACALATGSSISSSVVQPDVANPKHTAPVRRVMSHRLEGAGPGGDADATAADSGPLRSSPMPLLAKAVLNAAHAAIAPGGRCPAAGPSSAASQVHCGSPDAGAGAALANSEGAAAVAPAPLQPAGATRFLVEAAAARRHPGGMHPGGAAADTSQRQQHEQVPSPLQQQQHLPLQRWRQQQQRQQQQQLQAMFDAPSKTLAVSPRLRAEMRREAWLLSEFEVVRELNAQCACRVYEAVCHLSGMRVALKVYAKKRLDNITRRHVEREISVQSVLGHANAVELYAAFEDGAFFVLVQEYADGGDLLTFMRTYRTAVGEAYCRDIIIAPLLRVLRHLHERGICHRDIKLENVLLMADQTVKLCDFGLAIDMGRERPVSRVGTIDYMAPEVLRCPTKVFPEENKHRPDLAYGAPADIFAFGVLSYELLTGRTPFARGKAQWAERGVPGAADALPFPPHVSPAARAFVVRCLQPEPGGRADAASLEDDPWIAITRLRAAACQDRVTHPFGSAGSAPVLAEVAAAAAAASGRTMGRSISERVPEAASSDASKKSEATSSATSKQ</sequence>
<name>A0A7R9V565_9CHLO</name>
<dbReference type="GO" id="GO:0005524">
    <property type="term" value="F:ATP binding"/>
    <property type="evidence" value="ECO:0007669"/>
    <property type="project" value="UniProtKB-KW"/>
</dbReference>
<feature type="compositionally biased region" description="Low complexity" evidence="9">
    <location>
        <begin position="169"/>
        <end position="188"/>
    </location>
</feature>
<dbReference type="InterPro" id="IPR030616">
    <property type="entry name" value="Aur-like"/>
</dbReference>
<evidence type="ECO:0000256" key="4">
    <source>
        <dbReference type="ARBA" id="ARBA00022777"/>
    </source>
</evidence>
<feature type="region of interest" description="Disordered" evidence="9">
    <location>
        <begin position="363"/>
        <end position="415"/>
    </location>
</feature>
<keyword evidence="2" id="KW-0808">Transferase</keyword>
<dbReference type="InterPro" id="IPR000719">
    <property type="entry name" value="Prot_kinase_dom"/>
</dbReference>
<dbReference type="EMBL" id="HBEC01007373">
    <property type="protein sequence ID" value="CAD8283298.1"/>
    <property type="molecule type" value="Transcribed_RNA"/>
</dbReference>
<dbReference type="InterPro" id="IPR011009">
    <property type="entry name" value="Kinase-like_dom_sf"/>
</dbReference>
<feature type="binding site" evidence="7">
    <location>
        <position position="473"/>
    </location>
    <ligand>
        <name>ATP</name>
        <dbReference type="ChEBI" id="CHEBI:30616"/>
    </ligand>
</feature>
<feature type="binding site" evidence="7">
    <location>
        <position position="586"/>
    </location>
    <ligand>
        <name>ATP</name>
        <dbReference type="ChEBI" id="CHEBI:30616"/>
    </ligand>
</feature>
<dbReference type="SMART" id="SM00220">
    <property type="entry name" value="S_TKc"/>
    <property type="match status" value="1"/>
</dbReference>
<evidence type="ECO:0000256" key="2">
    <source>
        <dbReference type="ARBA" id="ARBA00022679"/>
    </source>
</evidence>
<feature type="domain" description="Protein kinase" evidence="10">
    <location>
        <begin position="444"/>
        <end position="711"/>
    </location>
</feature>
<feature type="region of interest" description="Disordered" evidence="9">
    <location>
        <begin position="109"/>
        <end position="194"/>
    </location>
</feature>
<evidence type="ECO:0000313" key="11">
    <source>
        <dbReference type="EMBL" id="CAD8283298.1"/>
    </source>
</evidence>
<evidence type="ECO:0000256" key="8">
    <source>
        <dbReference type="PIRSR" id="PIRSR630616-3"/>
    </source>
</evidence>
<evidence type="ECO:0000259" key="10">
    <source>
        <dbReference type="PROSITE" id="PS50011"/>
    </source>
</evidence>
<evidence type="ECO:0000256" key="6">
    <source>
        <dbReference type="PIRSR" id="PIRSR630616-1"/>
    </source>
</evidence>
<feature type="compositionally biased region" description="Basic and acidic residues" evidence="9">
    <location>
        <begin position="135"/>
        <end position="147"/>
    </location>
</feature>
<accession>A0A7R9V565</accession>
<evidence type="ECO:0000256" key="7">
    <source>
        <dbReference type="PIRSR" id="PIRSR630616-2"/>
    </source>
</evidence>
<keyword evidence="4" id="KW-0418">Kinase</keyword>
<feature type="region of interest" description="Disordered" evidence="9">
    <location>
        <begin position="749"/>
        <end position="783"/>
    </location>
</feature>
<feature type="binding site" evidence="7">
    <location>
        <begin position="521"/>
        <end position="523"/>
    </location>
    <ligand>
        <name>ATP</name>
        <dbReference type="ChEBI" id="CHEBI:30616"/>
    </ligand>
</feature>
<feature type="region of interest" description="Disordered" evidence="9">
    <location>
        <begin position="261"/>
        <end position="282"/>
    </location>
</feature>
<reference evidence="11" key="1">
    <citation type="submission" date="2021-01" db="EMBL/GenBank/DDBJ databases">
        <authorList>
            <person name="Corre E."/>
            <person name="Pelletier E."/>
            <person name="Niang G."/>
            <person name="Scheremetjew M."/>
            <person name="Finn R."/>
            <person name="Kale V."/>
            <person name="Holt S."/>
            <person name="Cochrane G."/>
            <person name="Meng A."/>
            <person name="Brown T."/>
            <person name="Cohen L."/>
        </authorList>
    </citation>
    <scope>NUCLEOTIDE SEQUENCE</scope>
    <source>
        <strain evidence="11">CCMP219</strain>
    </source>
</reference>
<dbReference type="GO" id="GO:0004674">
    <property type="term" value="F:protein serine/threonine kinase activity"/>
    <property type="evidence" value="ECO:0007669"/>
    <property type="project" value="UniProtKB-KW"/>
</dbReference>
<evidence type="ECO:0000256" key="5">
    <source>
        <dbReference type="ARBA" id="ARBA00022840"/>
    </source>
</evidence>
<protein>
    <recommendedName>
        <fullName evidence="10">Protein kinase domain-containing protein</fullName>
    </recommendedName>
</protein>
<dbReference type="SUPFAM" id="SSF56112">
    <property type="entry name" value="Protein kinase-like (PK-like)"/>
    <property type="match status" value="1"/>
</dbReference>
<keyword evidence="1" id="KW-0723">Serine/threonine-protein kinase</keyword>
<proteinExistence type="predicted"/>
<feature type="cross-link" description="Glycyl lysine isopeptide (Lys-Gly) (interchain with G-Cter in SUMO2)" evidence="8">
    <location>
        <position position="570"/>
    </location>
</feature>
<dbReference type="Gene3D" id="1.10.510.10">
    <property type="entry name" value="Transferase(Phosphotransferase) domain 1"/>
    <property type="match status" value="1"/>
</dbReference>
<dbReference type="InterPro" id="IPR008271">
    <property type="entry name" value="Ser/Thr_kinase_AS"/>
</dbReference>
<evidence type="ECO:0000256" key="9">
    <source>
        <dbReference type="SAM" id="MobiDB-lite"/>
    </source>
</evidence>
<evidence type="ECO:0000256" key="1">
    <source>
        <dbReference type="ARBA" id="ARBA00022527"/>
    </source>
</evidence>
<keyword evidence="3 7" id="KW-0547">Nucleotide-binding</keyword>
<dbReference type="AlphaFoldDB" id="A0A7R9V565"/>
<organism evidence="11">
    <name type="scientific">Chlamydomonas euryale</name>
    <dbReference type="NCBI Taxonomy" id="1486919"/>
    <lineage>
        <taxon>Eukaryota</taxon>
        <taxon>Viridiplantae</taxon>
        <taxon>Chlorophyta</taxon>
        <taxon>core chlorophytes</taxon>
        <taxon>Chlorophyceae</taxon>
        <taxon>CS clade</taxon>
        <taxon>Chlamydomonadales</taxon>
        <taxon>Chlamydomonadaceae</taxon>
        <taxon>Chlamydomonas</taxon>
    </lineage>
</organism>
<feature type="compositionally biased region" description="Low complexity" evidence="9">
    <location>
        <begin position="270"/>
        <end position="279"/>
    </location>
</feature>
<feature type="active site" description="Proton acceptor" evidence="6">
    <location>
        <position position="568"/>
    </location>
</feature>
<evidence type="ECO:0000256" key="3">
    <source>
        <dbReference type="ARBA" id="ARBA00022741"/>
    </source>
</evidence>
<feature type="compositionally biased region" description="Low complexity" evidence="9">
    <location>
        <begin position="16"/>
        <end position="54"/>
    </location>
</feature>
<keyword evidence="5 7" id="KW-0067">ATP-binding</keyword>
<feature type="region of interest" description="Disordered" evidence="9">
    <location>
        <begin position="1"/>
        <end position="54"/>
    </location>
</feature>
<feature type="compositionally biased region" description="Pro residues" evidence="9">
    <location>
        <begin position="158"/>
        <end position="168"/>
    </location>
</feature>
<dbReference type="PROSITE" id="PS00108">
    <property type="entry name" value="PROTEIN_KINASE_ST"/>
    <property type="match status" value="1"/>
</dbReference>
<dbReference type="PANTHER" id="PTHR24350">
    <property type="entry name" value="SERINE/THREONINE-PROTEIN KINASE IAL-RELATED"/>
    <property type="match status" value="1"/>
</dbReference>
<dbReference type="Pfam" id="PF00069">
    <property type="entry name" value="Pkinase"/>
    <property type="match status" value="1"/>
</dbReference>
<dbReference type="PROSITE" id="PS50011">
    <property type="entry name" value="PROTEIN_KINASE_DOM"/>
    <property type="match status" value="1"/>
</dbReference>
<gene>
    <name evidence="11" type="ORF">CEUR00632_LOCUS3333</name>
</gene>
<feature type="compositionally biased region" description="Low complexity" evidence="9">
    <location>
        <begin position="384"/>
        <end position="414"/>
    </location>
</feature>
<feature type="binding site" evidence="7">
    <location>
        <begin position="572"/>
        <end position="573"/>
    </location>
    <ligand>
        <name>ATP</name>
        <dbReference type="ChEBI" id="CHEBI:30616"/>
    </ligand>
</feature>